<dbReference type="HOGENOM" id="CLU_000604_1_15_11"/>
<dbReference type="RefSeq" id="WP_021764050.1">
    <property type="nucleotide sequence ID" value="NZ_KI272393.1"/>
</dbReference>
<dbReference type="InterPro" id="IPR027417">
    <property type="entry name" value="P-loop_NTPase"/>
</dbReference>
<evidence type="ECO:0000313" key="9">
    <source>
        <dbReference type="Proteomes" id="UP000016605"/>
    </source>
</evidence>
<dbReference type="GO" id="GO:0046677">
    <property type="term" value="P:response to antibiotic"/>
    <property type="evidence" value="ECO:0007669"/>
    <property type="project" value="UniProtKB-KW"/>
</dbReference>
<reference evidence="8 9" key="1">
    <citation type="submission" date="2013-08" db="EMBL/GenBank/DDBJ databases">
        <authorList>
            <person name="Weinstock G."/>
            <person name="Sodergren E."/>
            <person name="Wylie T."/>
            <person name="Fulton L."/>
            <person name="Fulton R."/>
            <person name="Fronick C."/>
            <person name="O'Laughlin M."/>
            <person name="Godfrey J."/>
            <person name="Miner T."/>
            <person name="Herter B."/>
            <person name="Appelbaum E."/>
            <person name="Cordes M."/>
            <person name="Lek S."/>
            <person name="Wollam A."/>
            <person name="Pepin K.H."/>
            <person name="Palsikar V.B."/>
            <person name="Mitreva M."/>
            <person name="Wilson R.K."/>
        </authorList>
    </citation>
    <scope>NUCLEOTIDE SEQUENCE [LARGE SCALE GENOMIC DNA]</scope>
    <source>
        <strain evidence="8 9">ATCC 14665</strain>
    </source>
</reference>
<comment type="similarity">
    <text evidence="2">Belongs to the ABC transporter superfamily.</text>
</comment>
<keyword evidence="3" id="KW-0813">Transport</keyword>
<protein>
    <recommendedName>
        <fullName evidence="7">ABC transporter domain-containing protein</fullName>
    </recommendedName>
</protein>
<evidence type="ECO:0000256" key="4">
    <source>
        <dbReference type="ARBA" id="ARBA00022741"/>
    </source>
</evidence>
<feature type="non-terminal residue" evidence="8">
    <location>
        <position position="69"/>
    </location>
</feature>
<evidence type="ECO:0000256" key="5">
    <source>
        <dbReference type="ARBA" id="ARBA00022840"/>
    </source>
</evidence>
<dbReference type="Proteomes" id="UP000016605">
    <property type="component" value="Unassembled WGS sequence"/>
</dbReference>
<dbReference type="Pfam" id="PF00005">
    <property type="entry name" value="ABC_tran"/>
    <property type="match status" value="1"/>
</dbReference>
<evidence type="ECO:0000256" key="1">
    <source>
        <dbReference type="ARBA" id="ARBA00004202"/>
    </source>
</evidence>
<comment type="caution">
    <text evidence="8">The sequence shown here is derived from an EMBL/GenBank/DDBJ whole genome shotgun (WGS) entry which is preliminary data.</text>
</comment>
<evidence type="ECO:0000256" key="6">
    <source>
        <dbReference type="ARBA" id="ARBA00023251"/>
    </source>
</evidence>
<dbReference type="InterPro" id="IPR003439">
    <property type="entry name" value="ABC_transporter-like_ATP-bd"/>
</dbReference>
<dbReference type="SUPFAM" id="SSF52540">
    <property type="entry name" value="P-loop containing nucleoside triphosphate hydrolases"/>
    <property type="match status" value="1"/>
</dbReference>
<name>U2RNP5_LEIAQ</name>
<dbReference type="GO" id="GO:0005524">
    <property type="term" value="F:ATP binding"/>
    <property type="evidence" value="ECO:0007669"/>
    <property type="project" value="UniProtKB-KW"/>
</dbReference>
<evidence type="ECO:0000313" key="8">
    <source>
        <dbReference type="EMBL" id="ERK70199.1"/>
    </source>
</evidence>
<comment type="subcellular location">
    <subcellularLocation>
        <location evidence="1">Cell membrane</location>
        <topology evidence="1">Peripheral membrane protein</topology>
    </subcellularLocation>
</comment>
<proteinExistence type="inferred from homology"/>
<dbReference type="InterPro" id="IPR050763">
    <property type="entry name" value="ABC_transporter_ATP-binding"/>
</dbReference>
<keyword evidence="4" id="KW-0547">Nucleotide-binding</keyword>
<accession>U2RNP5</accession>
<dbReference type="GO" id="GO:0005886">
    <property type="term" value="C:plasma membrane"/>
    <property type="evidence" value="ECO:0007669"/>
    <property type="project" value="UniProtKB-SubCell"/>
</dbReference>
<evidence type="ECO:0000256" key="3">
    <source>
        <dbReference type="ARBA" id="ARBA00022448"/>
    </source>
</evidence>
<feature type="domain" description="ABC transporter" evidence="7">
    <location>
        <begin position="23"/>
        <end position="67"/>
    </location>
</feature>
<dbReference type="PANTHER" id="PTHR42711:SF5">
    <property type="entry name" value="ABC TRANSPORTER ATP-BINDING PROTEIN NATA"/>
    <property type="match status" value="1"/>
</dbReference>
<sequence length="69" mass="6892">MNQTPAIRLAGLRKSFGSLTAVDGVDLTIRPGEVVALLGPNGAGKSTTIDLALGLARPSAGSAELFGAE</sequence>
<dbReference type="Gene3D" id="3.40.50.300">
    <property type="entry name" value="P-loop containing nucleotide triphosphate hydrolases"/>
    <property type="match status" value="1"/>
</dbReference>
<keyword evidence="6" id="KW-0046">Antibiotic resistance</keyword>
<dbReference type="EMBL" id="AWVQ01000500">
    <property type="protein sequence ID" value="ERK70199.1"/>
    <property type="molecule type" value="Genomic_DNA"/>
</dbReference>
<dbReference type="GO" id="GO:0016887">
    <property type="term" value="F:ATP hydrolysis activity"/>
    <property type="evidence" value="ECO:0007669"/>
    <property type="project" value="InterPro"/>
</dbReference>
<dbReference type="PANTHER" id="PTHR42711">
    <property type="entry name" value="ABC TRANSPORTER ATP-BINDING PROTEIN"/>
    <property type="match status" value="1"/>
</dbReference>
<evidence type="ECO:0000256" key="2">
    <source>
        <dbReference type="ARBA" id="ARBA00005417"/>
    </source>
</evidence>
<dbReference type="AlphaFoldDB" id="U2RNP5"/>
<gene>
    <name evidence="8" type="ORF">N136_03472</name>
</gene>
<organism evidence="8 9">
    <name type="scientific">Leifsonia aquatica ATCC 14665</name>
    <dbReference type="NCBI Taxonomy" id="1358026"/>
    <lineage>
        <taxon>Bacteria</taxon>
        <taxon>Bacillati</taxon>
        <taxon>Actinomycetota</taxon>
        <taxon>Actinomycetes</taxon>
        <taxon>Micrococcales</taxon>
        <taxon>Microbacteriaceae</taxon>
        <taxon>Leifsonia</taxon>
    </lineage>
</organism>
<evidence type="ECO:0000259" key="7">
    <source>
        <dbReference type="Pfam" id="PF00005"/>
    </source>
</evidence>
<keyword evidence="5" id="KW-0067">ATP-binding</keyword>
<dbReference type="OrthoDB" id="9804819at2"/>